<dbReference type="InterPro" id="IPR012944">
    <property type="entry name" value="SusD_RagB_dom"/>
</dbReference>
<dbReference type="PROSITE" id="PS51257">
    <property type="entry name" value="PROKAR_LIPOPROTEIN"/>
    <property type="match status" value="1"/>
</dbReference>
<name>A0A1W1ZZ11_9SPHI</name>
<dbReference type="GO" id="GO:0009279">
    <property type="term" value="C:cell outer membrane"/>
    <property type="evidence" value="ECO:0007669"/>
    <property type="project" value="UniProtKB-SubCell"/>
</dbReference>
<comment type="similarity">
    <text evidence="2">Belongs to the SusD family.</text>
</comment>
<sequence length="522" mass="58972">MRTKILILLISIMMTSCSSLLDKDPDFVTPETYFNTEEDLKNGLNGVYNRLIDQNGRMYGRGLYSYFVVSDEAFFKSISINNIRVMVMDAGHLDIGRLWETLYEGVNRANLLLEQVDKVNMDKTKRDVIKGETLFLRGYYYYLLADMFGPVPLKLTSTTSPNDPYLPRAPLAEVYASVVNDMQQAELLVSSIDDFSYNERISKTGVQAILARVFLKMAGAPLKDVERYKDALDYANKVITSNKHALNLNYKQIFINHTQDINEKKECIWEIGMYGNKVGNVDLAGSMGVENGIECPSEAIGFSGGAMKITAKLYQLFGTTDTARRNWSIAPYRFVTSGGNTVKSNFTATQIYDRNPGKWRREYETGSKARSFTSTNFPVIRYSDVLLMKAEAENEVNNGPTVAAYDAINKVRRRAFNKALDKADVICDVPAGLDKPRFLAFIQDERARELCFEGIRKHDLIRWDIYVKTMNDLGTAITATAPTAYKYAANAGKNTTDRDVLFPIPTTEMTVNKKITEQNYGW</sequence>
<comment type="subcellular location">
    <subcellularLocation>
        <location evidence="1">Cell outer membrane</location>
    </subcellularLocation>
</comment>
<feature type="domain" description="RagB/SusD" evidence="7">
    <location>
        <begin position="344"/>
        <end position="522"/>
    </location>
</feature>
<dbReference type="EMBL" id="FWYB01000001">
    <property type="protein sequence ID" value="SMC53634.1"/>
    <property type="molecule type" value="Genomic_DNA"/>
</dbReference>
<dbReference type="Pfam" id="PF07980">
    <property type="entry name" value="SusD_RagB"/>
    <property type="match status" value="1"/>
</dbReference>
<dbReference type="OrthoDB" id="5694214at2"/>
<evidence type="ECO:0000313" key="10">
    <source>
        <dbReference type="Proteomes" id="UP000192678"/>
    </source>
</evidence>
<dbReference type="RefSeq" id="WP_084286777.1">
    <property type="nucleotide sequence ID" value="NZ_FWYB01000001.1"/>
</dbReference>
<dbReference type="Proteomes" id="UP000192678">
    <property type="component" value="Unassembled WGS sequence"/>
</dbReference>
<dbReference type="InterPro" id="IPR033985">
    <property type="entry name" value="SusD-like_N"/>
</dbReference>
<evidence type="ECO:0000259" key="7">
    <source>
        <dbReference type="Pfam" id="PF07980"/>
    </source>
</evidence>
<dbReference type="AlphaFoldDB" id="A0A1W1ZZ11"/>
<accession>A0A1W1ZZ11</accession>
<dbReference type="SUPFAM" id="SSF48452">
    <property type="entry name" value="TPR-like"/>
    <property type="match status" value="1"/>
</dbReference>
<reference evidence="9 10" key="1">
    <citation type="submission" date="2017-04" db="EMBL/GenBank/DDBJ databases">
        <authorList>
            <person name="Afonso C.L."/>
            <person name="Miller P.J."/>
            <person name="Scott M.A."/>
            <person name="Spackman E."/>
            <person name="Goraichik I."/>
            <person name="Dimitrov K.M."/>
            <person name="Suarez D.L."/>
            <person name="Swayne D.E."/>
        </authorList>
    </citation>
    <scope>NUCLEOTIDE SEQUENCE [LARGE SCALE GENOMIC DNA]</scope>
    <source>
        <strain evidence="9 10">DSM 19625</strain>
    </source>
</reference>
<keyword evidence="3 6" id="KW-0732">Signal</keyword>
<dbReference type="Pfam" id="PF14322">
    <property type="entry name" value="SusD-like_3"/>
    <property type="match status" value="1"/>
</dbReference>
<dbReference type="InterPro" id="IPR011990">
    <property type="entry name" value="TPR-like_helical_dom_sf"/>
</dbReference>
<evidence type="ECO:0000256" key="2">
    <source>
        <dbReference type="ARBA" id="ARBA00006275"/>
    </source>
</evidence>
<proteinExistence type="inferred from homology"/>
<keyword evidence="5" id="KW-0998">Cell outer membrane</keyword>
<keyword evidence="10" id="KW-1185">Reference proteome</keyword>
<gene>
    <name evidence="9" type="ORF">SAMN04488101_101178</name>
</gene>
<dbReference type="STRING" id="475255.SAMN04488101_101178"/>
<evidence type="ECO:0000256" key="6">
    <source>
        <dbReference type="SAM" id="SignalP"/>
    </source>
</evidence>
<evidence type="ECO:0000259" key="8">
    <source>
        <dbReference type="Pfam" id="PF14322"/>
    </source>
</evidence>
<protein>
    <submittedName>
        <fullName evidence="9">Starch-binding associating with outer membrane</fullName>
    </submittedName>
</protein>
<organism evidence="9 10">
    <name type="scientific">Pedobacter nyackensis</name>
    <dbReference type="NCBI Taxonomy" id="475255"/>
    <lineage>
        <taxon>Bacteria</taxon>
        <taxon>Pseudomonadati</taxon>
        <taxon>Bacteroidota</taxon>
        <taxon>Sphingobacteriia</taxon>
        <taxon>Sphingobacteriales</taxon>
        <taxon>Sphingobacteriaceae</taxon>
        <taxon>Pedobacter</taxon>
    </lineage>
</organism>
<feature type="chain" id="PRO_5012958349" evidence="6">
    <location>
        <begin position="22"/>
        <end position="522"/>
    </location>
</feature>
<keyword evidence="4" id="KW-0472">Membrane</keyword>
<evidence type="ECO:0000256" key="3">
    <source>
        <dbReference type="ARBA" id="ARBA00022729"/>
    </source>
</evidence>
<dbReference type="CDD" id="cd08977">
    <property type="entry name" value="SusD"/>
    <property type="match status" value="1"/>
</dbReference>
<dbReference type="Gene3D" id="1.25.40.390">
    <property type="match status" value="1"/>
</dbReference>
<evidence type="ECO:0000256" key="5">
    <source>
        <dbReference type="ARBA" id="ARBA00023237"/>
    </source>
</evidence>
<evidence type="ECO:0000313" key="9">
    <source>
        <dbReference type="EMBL" id="SMC53634.1"/>
    </source>
</evidence>
<evidence type="ECO:0000256" key="4">
    <source>
        <dbReference type="ARBA" id="ARBA00023136"/>
    </source>
</evidence>
<feature type="domain" description="SusD-like N-terminal" evidence="8">
    <location>
        <begin position="21"/>
        <end position="215"/>
    </location>
</feature>
<feature type="signal peptide" evidence="6">
    <location>
        <begin position="1"/>
        <end position="21"/>
    </location>
</feature>
<evidence type="ECO:0000256" key="1">
    <source>
        <dbReference type="ARBA" id="ARBA00004442"/>
    </source>
</evidence>